<protein>
    <submittedName>
        <fullName evidence="1">Uncharacterized protein</fullName>
    </submittedName>
</protein>
<proteinExistence type="predicted"/>
<dbReference type="AlphaFoldDB" id="F8NMX1"/>
<sequence>MSCNSNGNGSHSPTIMIFLYAYSKADWCTIWFLNLAHFSEAKTQPSHVPI</sequence>
<evidence type="ECO:0000313" key="1">
    <source>
        <dbReference type="EMBL" id="EGO27946.1"/>
    </source>
</evidence>
<gene>
    <name evidence="1" type="ORF">SERLADRAFT_447181</name>
</gene>
<name>F8NMX1_SERL9</name>
<dbReference type="RefSeq" id="XP_007316037.1">
    <property type="nucleotide sequence ID" value="XM_007315975.1"/>
</dbReference>
<organism>
    <name type="scientific">Serpula lacrymans var. lacrymans (strain S7.9)</name>
    <name type="common">Dry rot fungus</name>
    <dbReference type="NCBI Taxonomy" id="578457"/>
    <lineage>
        <taxon>Eukaryota</taxon>
        <taxon>Fungi</taxon>
        <taxon>Dikarya</taxon>
        <taxon>Basidiomycota</taxon>
        <taxon>Agaricomycotina</taxon>
        <taxon>Agaricomycetes</taxon>
        <taxon>Agaricomycetidae</taxon>
        <taxon>Boletales</taxon>
        <taxon>Coniophorineae</taxon>
        <taxon>Serpulaceae</taxon>
        <taxon>Serpula</taxon>
    </lineage>
</organism>
<reference evidence="1" key="1">
    <citation type="submission" date="2011-04" db="EMBL/GenBank/DDBJ databases">
        <title>Evolution of plant cell wall degrading machinery underlies the functional diversity of forest fungi.</title>
        <authorList>
            <consortium name="US DOE Joint Genome Institute (JGI-PGF)"/>
            <person name="Eastwood D.C."/>
            <person name="Floudas D."/>
            <person name="Binder M."/>
            <person name="Majcherczyk A."/>
            <person name="Schneider P."/>
            <person name="Aerts A."/>
            <person name="Asiegbu F.O."/>
            <person name="Baker S.E."/>
            <person name="Barry K."/>
            <person name="Bendiksby M."/>
            <person name="Blumentritt M."/>
            <person name="Coutinho P.M."/>
            <person name="Cullen D."/>
            <person name="Cullen D."/>
            <person name="Gathman A."/>
            <person name="Goodell B."/>
            <person name="Henrissat B."/>
            <person name="Ihrmark K."/>
            <person name="Kauserud H."/>
            <person name="Kohler A."/>
            <person name="LaButti K."/>
            <person name="Lapidus A."/>
            <person name="Lavin J.L."/>
            <person name="Lee Y.-H."/>
            <person name="Lindquist E."/>
            <person name="Lilly W."/>
            <person name="Lucas S."/>
            <person name="Morin E."/>
            <person name="Murat C."/>
            <person name="Oguiza J.A."/>
            <person name="Park J."/>
            <person name="Pisabarro A.G."/>
            <person name="Riley R."/>
            <person name="Rosling A."/>
            <person name="Salamov A."/>
            <person name="Schmidt O."/>
            <person name="Schmutz J."/>
            <person name="Skrede I."/>
            <person name="Stenlid J."/>
            <person name="Wiebenga A."/>
            <person name="Xie X."/>
            <person name="Kues U."/>
            <person name="Hibbett D.S."/>
            <person name="Hoffmeister D."/>
            <person name="Hogberg N."/>
            <person name="Martin F."/>
            <person name="Grigoriev I.V."/>
            <person name="Watkinson S.C."/>
        </authorList>
    </citation>
    <scope>NUCLEOTIDE SEQUENCE</scope>
    <source>
        <strain evidence="1">S7.9</strain>
    </source>
</reference>
<dbReference type="Proteomes" id="UP000008064">
    <property type="component" value="Unassembled WGS sequence"/>
</dbReference>
<accession>F8NMX1</accession>
<dbReference type="EMBL" id="GL945431">
    <property type="protein sequence ID" value="EGO27946.1"/>
    <property type="molecule type" value="Genomic_DNA"/>
</dbReference>
<dbReference type="KEGG" id="sla:SERLADRAFT_447181"/>
<dbReference type="HOGENOM" id="CLU_3125972_0_0_1"/>
<dbReference type="GeneID" id="18816354"/>